<evidence type="ECO:0000256" key="2">
    <source>
        <dbReference type="ARBA" id="ARBA00022448"/>
    </source>
</evidence>
<accession>A0A7H1NNX9</accession>
<evidence type="ECO:0000256" key="7">
    <source>
        <dbReference type="ARBA" id="ARBA00023065"/>
    </source>
</evidence>
<dbReference type="GO" id="GO:0098719">
    <property type="term" value="P:sodium ion import across plasma membrane"/>
    <property type="evidence" value="ECO:0007669"/>
    <property type="project" value="TreeGrafter"/>
</dbReference>
<dbReference type="PANTHER" id="PTHR10110">
    <property type="entry name" value="SODIUM/HYDROGEN EXCHANGER"/>
    <property type="match status" value="1"/>
</dbReference>
<feature type="transmembrane region" description="Helical" evidence="10">
    <location>
        <begin position="359"/>
        <end position="382"/>
    </location>
</feature>
<keyword evidence="3" id="KW-1003">Cell membrane</keyword>
<feature type="transmembrane region" description="Helical" evidence="10">
    <location>
        <begin position="181"/>
        <end position="203"/>
    </location>
</feature>
<evidence type="ECO:0000313" key="13">
    <source>
        <dbReference type="Proteomes" id="UP000516349"/>
    </source>
</evidence>
<dbReference type="GO" id="GO:0015386">
    <property type="term" value="F:potassium:proton antiporter activity"/>
    <property type="evidence" value="ECO:0007669"/>
    <property type="project" value="TreeGrafter"/>
</dbReference>
<dbReference type="Pfam" id="PF00999">
    <property type="entry name" value="Na_H_Exchanger"/>
    <property type="match status" value="1"/>
</dbReference>
<feature type="transmembrane region" description="Helical" evidence="10">
    <location>
        <begin position="271"/>
        <end position="291"/>
    </location>
</feature>
<dbReference type="GO" id="GO:0005886">
    <property type="term" value="C:plasma membrane"/>
    <property type="evidence" value="ECO:0007669"/>
    <property type="project" value="UniProtKB-SubCell"/>
</dbReference>
<evidence type="ECO:0000313" key="12">
    <source>
        <dbReference type="EMBL" id="QNT77489.1"/>
    </source>
</evidence>
<dbReference type="PANTHER" id="PTHR10110:SF86">
    <property type="entry name" value="SODIUM_HYDROGEN EXCHANGER 7"/>
    <property type="match status" value="1"/>
</dbReference>
<keyword evidence="2 10" id="KW-0813">Transport</keyword>
<feature type="domain" description="Cation/H+ exchanger transmembrane" evidence="11">
    <location>
        <begin position="25"/>
        <end position="419"/>
    </location>
</feature>
<keyword evidence="13" id="KW-1185">Reference proteome</keyword>
<keyword evidence="10" id="KW-0997">Cell inner membrane</keyword>
<evidence type="ECO:0000259" key="11">
    <source>
        <dbReference type="Pfam" id="PF00999"/>
    </source>
</evidence>
<evidence type="ECO:0000256" key="8">
    <source>
        <dbReference type="ARBA" id="ARBA00023136"/>
    </source>
</evidence>
<keyword evidence="8 10" id="KW-0472">Membrane</keyword>
<comment type="similarity">
    <text evidence="10">Belongs to the monovalent cation:proton antiporter 1 (CPA1) transporter (TC 2.A.36) family.</text>
</comment>
<dbReference type="AlphaFoldDB" id="A0A7H1NNX9"/>
<dbReference type="InterPro" id="IPR004705">
    <property type="entry name" value="Cation/H_exchanger_CPA1_bac"/>
</dbReference>
<gene>
    <name evidence="12" type="primary">nhaK</name>
    <name evidence="12" type="ORF">JGUZn3_02310</name>
</gene>
<dbReference type="Gene3D" id="6.10.140.1330">
    <property type="match status" value="1"/>
</dbReference>
<feature type="transmembrane region" description="Helical" evidence="10">
    <location>
        <begin position="311"/>
        <end position="338"/>
    </location>
</feature>
<proteinExistence type="inferred from homology"/>
<evidence type="ECO:0000256" key="1">
    <source>
        <dbReference type="ARBA" id="ARBA00004651"/>
    </source>
</evidence>
<keyword evidence="7 10" id="KW-0406">Ion transport</keyword>
<evidence type="ECO:0000256" key="3">
    <source>
        <dbReference type="ARBA" id="ARBA00022475"/>
    </source>
</evidence>
<feature type="transmembrane region" description="Helical" evidence="10">
    <location>
        <begin position="111"/>
        <end position="132"/>
    </location>
</feature>
<feature type="transmembrane region" description="Helical" evidence="10">
    <location>
        <begin position="37"/>
        <end position="62"/>
    </location>
</feature>
<evidence type="ECO:0000256" key="4">
    <source>
        <dbReference type="ARBA" id="ARBA00022692"/>
    </source>
</evidence>
<dbReference type="KEGG" id="ebla:JGUZn3_02310"/>
<organism evidence="12 13">
    <name type="scientific">Entomobacter blattae</name>
    <dbReference type="NCBI Taxonomy" id="2762277"/>
    <lineage>
        <taxon>Bacteria</taxon>
        <taxon>Pseudomonadati</taxon>
        <taxon>Pseudomonadota</taxon>
        <taxon>Alphaproteobacteria</taxon>
        <taxon>Acetobacterales</taxon>
        <taxon>Acetobacteraceae</taxon>
        <taxon>Entomobacter</taxon>
    </lineage>
</organism>
<evidence type="ECO:0000256" key="5">
    <source>
        <dbReference type="ARBA" id="ARBA00022989"/>
    </source>
</evidence>
<dbReference type="GO" id="GO:0051453">
    <property type="term" value="P:regulation of intracellular pH"/>
    <property type="evidence" value="ECO:0007669"/>
    <property type="project" value="TreeGrafter"/>
</dbReference>
<dbReference type="InterPro" id="IPR006153">
    <property type="entry name" value="Cation/H_exchanger_TM"/>
</dbReference>
<evidence type="ECO:0000256" key="9">
    <source>
        <dbReference type="ARBA" id="ARBA00023201"/>
    </source>
</evidence>
<keyword evidence="5 10" id="KW-1133">Transmembrane helix</keyword>
<protein>
    <submittedName>
        <fullName evidence="12">Sodium, potassium, lithium and rubidium/H(+) antiporter</fullName>
    </submittedName>
</protein>
<keyword evidence="9 10" id="KW-0739">Sodium transport</keyword>
<feature type="transmembrane region" description="Helical" evidence="10">
    <location>
        <begin position="83"/>
        <end position="105"/>
    </location>
</feature>
<keyword evidence="4 10" id="KW-0812">Transmembrane</keyword>
<name>A0A7H1NNX9_9PROT</name>
<comment type="subcellular location">
    <subcellularLocation>
        <location evidence="10">Cell inner membrane</location>
        <topology evidence="10">Multi-pass membrane protein</topology>
    </subcellularLocation>
    <subcellularLocation>
        <location evidence="1">Cell membrane</location>
        <topology evidence="1">Multi-pass membrane protein</topology>
    </subcellularLocation>
</comment>
<dbReference type="GO" id="GO:0015385">
    <property type="term" value="F:sodium:proton antiporter activity"/>
    <property type="evidence" value="ECO:0007669"/>
    <property type="project" value="InterPro"/>
</dbReference>
<comment type="function">
    <text evidence="10">Na(+)/H(+) antiporter that extrudes sodium in exchange for external protons.</text>
</comment>
<feature type="transmembrane region" description="Helical" evidence="10">
    <location>
        <begin position="394"/>
        <end position="414"/>
    </location>
</feature>
<evidence type="ECO:0000256" key="10">
    <source>
        <dbReference type="RuleBase" id="RU366002"/>
    </source>
</evidence>
<dbReference type="InterPro" id="IPR018422">
    <property type="entry name" value="Cation/H_exchanger_CPA1"/>
</dbReference>
<comment type="caution">
    <text evidence="10">Lacks conserved residue(s) required for the propagation of feature annotation.</text>
</comment>
<reference evidence="12 13" key="1">
    <citation type="submission" date="2020-08" db="EMBL/GenBank/DDBJ databases">
        <title>Complete genome sequence of Entomobacter blattae G55GP.</title>
        <authorList>
            <person name="Poehlein A."/>
            <person name="Guzman J."/>
            <person name="Daniel R."/>
            <person name="Vilcinskas A."/>
        </authorList>
    </citation>
    <scope>NUCLEOTIDE SEQUENCE [LARGE SCALE GENOMIC DNA]</scope>
    <source>
        <strain evidence="12 13">G55GP</strain>
    </source>
</reference>
<dbReference type="RefSeq" id="WP_203413961.1">
    <property type="nucleotide sequence ID" value="NZ_CP060244.1"/>
</dbReference>
<evidence type="ECO:0000256" key="6">
    <source>
        <dbReference type="ARBA" id="ARBA00023053"/>
    </source>
</evidence>
<dbReference type="NCBIfam" id="TIGR00831">
    <property type="entry name" value="a_cpa1"/>
    <property type="match status" value="1"/>
</dbReference>
<dbReference type="Proteomes" id="UP000516349">
    <property type="component" value="Chromosome"/>
</dbReference>
<dbReference type="EMBL" id="CP060244">
    <property type="protein sequence ID" value="QNT77489.1"/>
    <property type="molecule type" value="Genomic_DNA"/>
</dbReference>
<keyword evidence="10" id="KW-0050">Antiport</keyword>
<sequence>MHNILMILLLVLVTALSNVYVRFAPSYLPLPLPLVQIAVGGIGAVFGLHMALNPDIFLLLFIPPLLFADAYRMPMREFHELRGIILTLAIGLVVFATLGGGFFIHWLIPTLLFPACFALAAVLSPTDAVAVGSMIESGKAPRRIVHILQGESLLNDASGLVCFKFATAAVFTGMFSLKTAIWQFLFIALGGIAIGIIMAYVASEIEKIIIRYHKDNGPTSITLAILMPFFIYLVAEHLGCSGILGAVAGGMTIKISGVMREAESTTRLQATTVWDMITFLFNGLIFVLLGLQLPKIVQNGIIVAKEVGMTSWQLVLVIAVVLFGMLFLRLIWVWLVIITKWLIYRIRRLKTVIPSLRGTLVITVGGVRGAVTLAAVLSLPVATDGIQGFPNRDLLIAIATGVIILSIVFASFLMPPLLKGLTNEEGSPLQKEIDSTRATMVRTAVRVMQEEQAGITADGPPTDENDELRLEVVSSLLQEYLLFEKQLDDSPDAVASVKEKALKRGRLRLALRLSVVRALRNKLRSLHTARYISDETESIVMEEIDYEEQELRSRAKMLPRLTEMQK</sequence>
<keyword evidence="6 10" id="KW-0915">Sodium</keyword>
<feature type="transmembrane region" description="Helical" evidence="10">
    <location>
        <begin position="153"/>
        <end position="175"/>
    </location>
</feature>